<organism evidence="6 7">
    <name type="scientific">Multifurca ochricompacta</name>
    <dbReference type="NCBI Taxonomy" id="376703"/>
    <lineage>
        <taxon>Eukaryota</taxon>
        <taxon>Fungi</taxon>
        <taxon>Dikarya</taxon>
        <taxon>Basidiomycota</taxon>
        <taxon>Agaricomycotina</taxon>
        <taxon>Agaricomycetes</taxon>
        <taxon>Russulales</taxon>
        <taxon>Russulaceae</taxon>
        <taxon>Multifurca</taxon>
    </lineage>
</organism>
<dbReference type="PROSITE" id="PS01104">
    <property type="entry name" value="RIBOSOMAL_L13E"/>
    <property type="match status" value="1"/>
</dbReference>
<evidence type="ECO:0000256" key="3">
    <source>
        <dbReference type="ARBA" id="ARBA00023274"/>
    </source>
</evidence>
<dbReference type="HAMAP" id="MF_00499">
    <property type="entry name" value="Ribosomal_eL13"/>
    <property type="match status" value="1"/>
</dbReference>
<keyword evidence="2 4" id="KW-0689">Ribosomal protein</keyword>
<dbReference type="Proteomes" id="UP001203297">
    <property type="component" value="Unassembled WGS sequence"/>
</dbReference>
<evidence type="ECO:0000256" key="4">
    <source>
        <dbReference type="RuleBase" id="RU000572"/>
    </source>
</evidence>
<keyword evidence="7" id="KW-1185">Reference proteome</keyword>
<evidence type="ECO:0000256" key="1">
    <source>
        <dbReference type="ARBA" id="ARBA00005640"/>
    </source>
</evidence>
<feature type="compositionally biased region" description="Basic and acidic residues" evidence="5">
    <location>
        <begin position="165"/>
        <end position="175"/>
    </location>
</feature>
<dbReference type="GO" id="GO:0003723">
    <property type="term" value="F:RNA binding"/>
    <property type="evidence" value="ECO:0007669"/>
    <property type="project" value="TreeGrafter"/>
</dbReference>
<dbReference type="AlphaFoldDB" id="A0AAD4QTY1"/>
<dbReference type="EMBL" id="WTXG01000001">
    <property type="protein sequence ID" value="KAI0307874.1"/>
    <property type="molecule type" value="Genomic_DNA"/>
</dbReference>
<accession>A0AAD4QTY1</accession>
<feature type="compositionally biased region" description="Basic and acidic residues" evidence="5">
    <location>
        <begin position="134"/>
        <end position="144"/>
    </location>
</feature>
<dbReference type="GO" id="GO:0003735">
    <property type="term" value="F:structural constituent of ribosome"/>
    <property type="evidence" value="ECO:0007669"/>
    <property type="project" value="InterPro"/>
</dbReference>
<dbReference type="InterPro" id="IPR018256">
    <property type="entry name" value="Ribosomal_eL13_CS"/>
</dbReference>
<proteinExistence type="inferred from homology"/>
<evidence type="ECO:0000313" key="7">
    <source>
        <dbReference type="Proteomes" id="UP001203297"/>
    </source>
</evidence>
<comment type="similarity">
    <text evidence="1 4">Belongs to the eukaryotic ribosomal protein eL13 family.</text>
</comment>
<dbReference type="FunFam" id="1.20.5.110:FF:000003">
    <property type="entry name" value="60S ribosomal protein L13"/>
    <property type="match status" value="1"/>
</dbReference>
<evidence type="ECO:0000256" key="2">
    <source>
        <dbReference type="ARBA" id="ARBA00022980"/>
    </source>
</evidence>
<gene>
    <name evidence="6" type="ORF">B0F90DRAFT_79078</name>
</gene>
<evidence type="ECO:0000313" key="6">
    <source>
        <dbReference type="EMBL" id="KAI0307874.1"/>
    </source>
</evidence>
<comment type="caution">
    <text evidence="6">The sequence shown here is derived from an EMBL/GenBank/DDBJ whole genome shotgun (WGS) entry which is preliminary data.</text>
</comment>
<feature type="region of interest" description="Disordered" evidence="5">
    <location>
        <begin position="129"/>
        <end position="176"/>
    </location>
</feature>
<dbReference type="PANTHER" id="PTHR11722">
    <property type="entry name" value="60S RIBOSOMAL PROTEIN L13"/>
    <property type="match status" value="1"/>
</dbReference>
<dbReference type="InterPro" id="IPR001380">
    <property type="entry name" value="Ribosomal_eL13"/>
</dbReference>
<dbReference type="GO" id="GO:0006412">
    <property type="term" value="P:translation"/>
    <property type="evidence" value="ECO:0007669"/>
    <property type="project" value="InterPro"/>
</dbReference>
<name>A0AAD4QTY1_9AGAM</name>
<sequence length="211" mass="24091">MGFGKNNVLHGNHFRKDWQRRVKTWFDQPGRKLRRRNARKAKVAALGVRPLTLLRPAVRGQTVRYNTKLREGRGFTLGELKEAGISRKAALGLGIVVDHRRRNLSVEGKVVNVERLKTYKERLIVFPRKTGKPKKGDSSSEELKAPTIRPLPLLLPLPPSSIPEGPRKITEEERSFNAYKTLRNSRAEARYEGARKIRAAKKEEEEAAKKK</sequence>
<dbReference type="PANTHER" id="PTHR11722:SF0">
    <property type="entry name" value="LARGE RIBOSOMAL SUBUNIT PROTEIN EL13"/>
    <property type="match status" value="1"/>
</dbReference>
<protein>
    <recommendedName>
        <fullName evidence="4">60S ribosomal protein L13</fullName>
    </recommendedName>
</protein>
<keyword evidence="3 4" id="KW-0687">Ribonucleoprotein</keyword>
<reference evidence="6" key="1">
    <citation type="journal article" date="2022" name="New Phytol.">
        <title>Evolutionary transition to the ectomycorrhizal habit in the genomes of a hyperdiverse lineage of mushroom-forming fungi.</title>
        <authorList>
            <person name="Looney B."/>
            <person name="Miyauchi S."/>
            <person name="Morin E."/>
            <person name="Drula E."/>
            <person name="Courty P.E."/>
            <person name="Kohler A."/>
            <person name="Kuo A."/>
            <person name="LaButti K."/>
            <person name="Pangilinan J."/>
            <person name="Lipzen A."/>
            <person name="Riley R."/>
            <person name="Andreopoulos W."/>
            <person name="He G."/>
            <person name="Johnson J."/>
            <person name="Nolan M."/>
            <person name="Tritt A."/>
            <person name="Barry K.W."/>
            <person name="Grigoriev I.V."/>
            <person name="Nagy L.G."/>
            <person name="Hibbett D."/>
            <person name="Henrissat B."/>
            <person name="Matheny P.B."/>
            <person name="Labbe J."/>
            <person name="Martin F.M."/>
        </authorList>
    </citation>
    <scope>NUCLEOTIDE SEQUENCE</scope>
    <source>
        <strain evidence="6">BPL690</strain>
    </source>
</reference>
<dbReference type="Gene3D" id="1.20.5.110">
    <property type="match status" value="1"/>
</dbReference>
<evidence type="ECO:0000256" key="5">
    <source>
        <dbReference type="SAM" id="MobiDB-lite"/>
    </source>
</evidence>
<dbReference type="Pfam" id="PF01294">
    <property type="entry name" value="Ribosomal_L13e"/>
    <property type="match status" value="1"/>
</dbReference>
<dbReference type="GO" id="GO:0022625">
    <property type="term" value="C:cytosolic large ribosomal subunit"/>
    <property type="evidence" value="ECO:0007669"/>
    <property type="project" value="TreeGrafter"/>
</dbReference>